<name>A0A836G8U7_LEIEN</name>
<dbReference type="EMBL" id="JAFHKP010000035">
    <property type="protein sequence ID" value="KAG5467589.1"/>
    <property type="molecule type" value="Genomic_DNA"/>
</dbReference>
<keyword evidence="2" id="KW-0472">Membrane</keyword>
<accession>A0A836G8U7</accession>
<dbReference type="RefSeq" id="XP_067689111.1">
    <property type="nucleotide sequence ID" value="XM_067833008.1"/>
</dbReference>
<feature type="compositionally biased region" description="Low complexity" evidence="1">
    <location>
        <begin position="439"/>
        <end position="458"/>
    </location>
</feature>
<protein>
    <submittedName>
        <fullName evidence="3">Uncharacterized protein</fullName>
    </submittedName>
</protein>
<evidence type="ECO:0000256" key="2">
    <source>
        <dbReference type="SAM" id="Phobius"/>
    </source>
</evidence>
<feature type="compositionally biased region" description="Polar residues" evidence="1">
    <location>
        <begin position="1"/>
        <end position="23"/>
    </location>
</feature>
<organism evidence="3 4">
    <name type="scientific">Leishmania enriettii</name>
    <dbReference type="NCBI Taxonomy" id="5663"/>
    <lineage>
        <taxon>Eukaryota</taxon>
        <taxon>Discoba</taxon>
        <taxon>Euglenozoa</taxon>
        <taxon>Kinetoplastea</taxon>
        <taxon>Metakinetoplastina</taxon>
        <taxon>Trypanosomatida</taxon>
        <taxon>Trypanosomatidae</taxon>
        <taxon>Leishmaniinae</taxon>
        <taxon>Leishmania</taxon>
    </lineage>
</organism>
<evidence type="ECO:0000313" key="3">
    <source>
        <dbReference type="EMBL" id="KAG5467589.1"/>
    </source>
</evidence>
<feature type="region of interest" description="Disordered" evidence="1">
    <location>
        <begin position="1204"/>
        <end position="1282"/>
    </location>
</feature>
<feature type="region of interest" description="Disordered" evidence="1">
    <location>
        <begin position="306"/>
        <end position="462"/>
    </location>
</feature>
<feature type="compositionally biased region" description="Basic and acidic residues" evidence="1">
    <location>
        <begin position="796"/>
        <end position="813"/>
    </location>
</feature>
<dbReference type="OrthoDB" id="266882at2759"/>
<proteinExistence type="predicted"/>
<evidence type="ECO:0000313" key="4">
    <source>
        <dbReference type="Proteomes" id="UP000674179"/>
    </source>
</evidence>
<gene>
    <name evidence="3" type="ORF">CUR178_01233</name>
</gene>
<evidence type="ECO:0000256" key="1">
    <source>
        <dbReference type="SAM" id="MobiDB-lite"/>
    </source>
</evidence>
<feature type="transmembrane region" description="Helical" evidence="2">
    <location>
        <begin position="923"/>
        <end position="946"/>
    </location>
</feature>
<keyword evidence="2" id="KW-0812">Transmembrane</keyword>
<reference evidence="3 4" key="1">
    <citation type="submission" date="2021-02" db="EMBL/GenBank/DDBJ databases">
        <title>Leishmania (Mundinia) enrietti genome sequencing and assembly.</title>
        <authorList>
            <person name="Almutairi H."/>
            <person name="Gatherer D."/>
        </authorList>
    </citation>
    <scope>NUCLEOTIDE SEQUENCE [LARGE SCALE GENOMIC DNA]</scope>
    <source>
        <strain evidence="3">CUR178</strain>
    </source>
</reference>
<feature type="region of interest" description="Disordered" evidence="1">
    <location>
        <begin position="98"/>
        <end position="122"/>
    </location>
</feature>
<dbReference type="PANTHER" id="PTHR48125:SF12">
    <property type="entry name" value="AT HOOK TRANSCRIPTION FACTOR FAMILY-RELATED"/>
    <property type="match status" value="1"/>
</dbReference>
<feature type="compositionally biased region" description="Basic and acidic residues" evidence="1">
    <location>
        <begin position="46"/>
        <end position="55"/>
    </location>
</feature>
<feature type="region of interest" description="Disordered" evidence="1">
    <location>
        <begin position="1"/>
        <end position="85"/>
    </location>
</feature>
<feature type="transmembrane region" description="Helical" evidence="2">
    <location>
        <begin position="1006"/>
        <end position="1031"/>
    </location>
</feature>
<dbReference type="Proteomes" id="UP000674179">
    <property type="component" value="Chromosome 35"/>
</dbReference>
<feature type="transmembrane region" description="Helical" evidence="2">
    <location>
        <begin position="1110"/>
        <end position="1134"/>
    </location>
</feature>
<feature type="transmembrane region" description="Helical" evidence="2">
    <location>
        <begin position="1043"/>
        <end position="1063"/>
    </location>
</feature>
<dbReference type="KEGG" id="lenr:94168518"/>
<comment type="caution">
    <text evidence="3">The sequence shown here is derived from an EMBL/GenBank/DDBJ whole genome shotgun (WGS) entry which is preliminary data.</text>
</comment>
<feature type="region of interest" description="Disordered" evidence="1">
    <location>
        <begin position="780"/>
        <end position="813"/>
    </location>
</feature>
<feature type="region of interest" description="Disordered" evidence="1">
    <location>
        <begin position="563"/>
        <end position="583"/>
    </location>
</feature>
<feature type="compositionally biased region" description="Basic and acidic residues" evidence="1">
    <location>
        <begin position="1233"/>
        <end position="1248"/>
    </location>
</feature>
<sequence length="1489" mass="157250">MSLATSAMSESGTSGIGTVQRNFSRLLPPSNGPSLRCSGSSLSASEDYRDFDKHGKAAMVPPVNPAPFYARQSSRASHAAAEPSQLSPAADASVYACAMDPPKNPLDDSGASLDSAGLEDSQKHSYHPIKLMSCSSGAGSPKSADFVHHQSVSTHPTRTDAASVTPALGAKSALAAPPEHTLAQSIVRTATPSGPVSGAGAVLADGSSLALFSLSKSPAFSCDSLSSLHASGVPVPPQQLAETRAQPSTRVSQIDAAAAVPPIGVRDASPSRLTASALDFPRLTTQPQPQSETLSHSIRQIHKLSTPLSDTPQGVSRLPLAPAPQSLTSLGCGSRRSSEGDVLGLRSNKPQVIPLTRKTRETPLALLASSGSSNGDSGGGNKRGGDSPSRPAFSFSTSLSQGRSDEAYGASDLQALPPLVPQAPTQGQPSSLPPPPLTPVASSPTLSTASSSPLAPTSGLRGAPLEVSSSALDLLPAQLQLQQTEQPAVAGFVHFSPIIQQFDFHKTDIKNIACTSVFTLGDVSTVTVRLRLLRHEVLGRAEPIANIQQAAMRAGRIKVCKPKTSDKKRALTPGVAPPDAPPEPPRVVKITDFHDTLAVFDNALLAISFALWSSVAPYNDLVRALLAFCAPALRLRSGGKTKRNDENGGAAVADKLQVDAVAAAAASASTQAAPKRRIRVPFSSVLRFLNHCGVDVLVMTPDRKCASSFCAKRRHVSAGGRRPSAGFAYATQTTSELGGAVAGETAAAAAPLRRVLVALSYDQKEALWCPLTTSRPLRQVASQWSDYRRSQRRQTRRDARREKRKAEAESAAQAKRDAIEAQLVAWQQRIASSGQGPQQSEAGATDAAAASFRSIATATDGAPHVSIDFPGDSPSDGSKTPSLKSGDRLPFHKVLYPTLVQTNLSFALLLRQGLHPLFAMVRVRLIVGVPLGCFVVLFGVAFIVYVSQTTDVCLIDLRAGQCVDVGSSDSDSGCIALLMSFVPATYDAALSRRYLYGPPMAPGKCLIVTICCSFAALLDNVLIVFFAVRYLALGSIQPCFIHVLRGVQAVLGAIVCAFAAYILSIFHRRLDVLPCSALVAGDAMLCEARLQSCGHRYAYGAHGPLKGANVALILACVYLVLCVLHWVVAALPVLPSVDAQDRIPTATPDTYAFHPSLFAPDGPMPPEVNQLRHAMQPPLRQELRHHSQARDRLLTTMTTIGEMMQANRVNSLKQTKLNEERRQQRARPFQKHSRGDGDGRRGPKDRRGGYPRYVVVRAEGQSTSRRRSSSLRSTDAAAGQSRGSVVLAPRLVKRVAEIGCRLQERTIPITVVNSFDSTKDSLSAVPGEEHVGSSPTSKRSRHLVCASLSSFPCTTAPRARAVDVTDDECVIPHSGDKLARRRAALPLTSTTVVSTYAAAAADAAPPLPVPLSSRPLTSADFAPFPNCAPAVVATSGERRRHSSGSHFSRLTSVRPAANVGAVSPAVDAEIDEIVARLRARRAAVPDGAL</sequence>
<dbReference type="PANTHER" id="PTHR48125">
    <property type="entry name" value="LP07818P1"/>
    <property type="match status" value="1"/>
</dbReference>
<feature type="region of interest" description="Disordered" evidence="1">
    <location>
        <begin position="863"/>
        <end position="884"/>
    </location>
</feature>
<dbReference type="GeneID" id="94168518"/>
<feature type="compositionally biased region" description="Low complexity" evidence="1">
    <location>
        <begin position="70"/>
        <end position="81"/>
    </location>
</feature>
<keyword evidence="2" id="KW-1133">Transmembrane helix</keyword>
<keyword evidence="4" id="KW-1185">Reference proteome</keyword>
<feature type="compositionally biased region" description="Low complexity" evidence="1">
    <location>
        <begin position="34"/>
        <end position="45"/>
    </location>
</feature>